<feature type="region of interest" description="Disordered" evidence="1">
    <location>
        <begin position="482"/>
        <end position="544"/>
    </location>
</feature>
<accession>A0A1V6PND0</accession>
<dbReference type="Proteomes" id="UP000191522">
    <property type="component" value="Unassembled WGS sequence"/>
</dbReference>
<feature type="region of interest" description="Disordered" evidence="1">
    <location>
        <begin position="418"/>
        <end position="451"/>
    </location>
</feature>
<feature type="compositionally biased region" description="Low complexity" evidence="1">
    <location>
        <begin position="283"/>
        <end position="310"/>
    </location>
</feature>
<feature type="compositionally biased region" description="Low complexity" evidence="1">
    <location>
        <begin position="326"/>
        <end position="341"/>
    </location>
</feature>
<feature type="compositionally biased region" description="Low complexity" evidence="1">
    <location>
        <begin position="429"/>
        <end position="443"/>
    </location>
</feature>
<feature type="compositionally biased region" description="Basic and acidic residues" evidence="1">
    <location>
        <begin position="549"/>
        <end position="560"/>
    </location>
</feature>
<feature type="compositionally biased region" description="Polar residues" evidence="1">
    <location>
        <begin position="482"/>
        <end position="497"/>
    </location>
</feature>
<feature type="compositionally biased region" description="Polar residues" evidence="1">
    <location>
        <begin position="263"/>
        <end position="274"/>
    </location>
</feature>
<organism evidence="3 4">
    <name type="scientific">Penicillium decumbens</name>
    <dbReference type="NCBI Taxonomy" id="69771"/>
    <lineage>
        <taxon>Eukaryota</taxon>
        <taxon>Fungi</taxon>
        <taxon>Dikarya</taxon>
        <taxon>Ascomycota</taxon>
        <taxon>Pezizomycotina</taxon>
        <taxon>Eurotiomycetes</taxon>
        <taxon>Eurotiomycetidae</taxon>
        <taxon>Eurotiales</taxon>
        <taxon>Aspergillaceae</taxon>
        <taxon>Penicillium</taxon>
    </lineage>
</organism>
<feature type="region of interest" description="Disordered" evidence="1">
    <location>
        <begin position="1"/>
        <end position="245"/>
    </location>
</feature>
<feature type="transmembrane region" description="Helical" evidence="2">
    <location>
        <begin position="689"/>
        <end position="708"/>
    </location>
</feature>
<comment type="caution">
    <text evidence="3">The sequence shown here is derived from an EMBL/GenBank/DDBJ whole genome shotgun (WGS) entry which is preliminary data.</text>
</comment>
<evidence type="ECO:0000313" key="4">
    <source>
        <dbReference type="Proteomes" id="UP000191522"/>
    </source>
</evidence>
<keyword evidence="4" id="KW-1185">Reference proteome</keyword>
<feature type="transmembrane region" description="Helical" evidence="2">
    <location>
        <begin position="623"/>
        <end position="644"/>
    </location>
</feature>
<dbReference type="OrthoDB" id="4153178at2759"/>
<evidence type="ECO:0000256" key="1">
    <source>
        <dbReference type="SAM" id="MobiDB-lite"/>
    </source>
</evidence>
<feature type="region of interest" description="Disordered" evidence="1">
    <location>
        <begin position="323"/>
        <end position="359"/>
    </location>
</feature>
<dbReference type="OMA" id="HSWSPHL"/>
<reference evidence="4" key="1">
    <citation type="journal article" date="2017" name="Nat. Microbiol.">
        <title>Global analysis of biosynthetic gene clusters reveals vast potential of secondary metabolite production in Penicillium species.</title>
        <authorList>
            <person name="Nielsen J.C."/>
            <person name="Grijseels S."/>
            <person name="Prigent S."/>
            <person name="Ji B."/>
            <person name="Dainat J."/>
            <person name="Nielsen K.F."/>
            <person name="Frisvad J.C."/>
            <person name="Workman M."/>
            <person name="Nielsen J."/>
        </authorList>
    </citation>
    <scope>NUCLEOTIDE SEQUENCE [LARGE SCALE GENOMIC DNA]</scope>
    <source>
        <strain evidence="4">IBT 11843</strain>
    </source>
</reference>
<dbReference type="AlphaFoldDB" id="A0A1V6PND0"/>
<gene>
    <name evidence="3" type="ORF">PENDEC_c001G04064</name>
</gene>
<keyword evidence="2" id="KW-0472">Membrane</keyword>
<feature type="compositionally biased region" description="Acidic residues" evidence="1">
    <location>
        <begin position="154"/>
        <end position="163"/>
    </location>
</feature>
<dbReference type="EMBL" id="MDYL01000001">
    <property type="protein sequence ID" value="OQD78529.1"/>
    <property type="molecule type" value="Genomic_DNA"/>
</dbReference>
<sequence length="713" mass="78072">MSSHVQSSSPSRRRRALQERSSAHTNERSPTRSLRMVTEQEDADFYTATPFPTKPEQILLPIPGKGQQKQQQQEHISATGFSYADTPGPSTSTWSSPLGSSMRAQSIGDSWDVSSTVDTGNSPPQMWDSDPLSSKSSLPEMSSGKAPDYGSEGSDIEFSDDEMIVLPTATPTIKAVVSEPPTSPKSAISEEESSIGSSSPNVQRIGAPSSPNFVTLDNSSVNFLPPGTSHSDSDPRSNSLSSYGTVVRHPGAAPWFHMASSTENFNESTPSFHSSPPLRSMTSSRSASNGPSGSRSRSATSSSRSLRSVSDIQAAIDSGIPIQYPRIRAPSASSRAESSMSSDRDFTPGPASGRWNPHLSRVSSAWSDELESIRRESSSPDTSEPTAPARDVLNQSSTTSSVWLVHDAAEDEHLDSLANLPARPTFPPSLSSGSRRSNSMQSMKRPGTSSSNLFQIIPTWAKVYYCADALGLNSALSIFDQSRPSSARSGTGNSSVFNLMPTPLNIPRPRSPERSRSPQRPVSPQRPMSPQMAAPPRPRSPERVRFAQRRIESDARDPRAHWVPTPEPEEYDIVGAPRNRLRHSWSPHLYYGRRNMQHSPSAWTCPSMDSTTEPIFGRRNIQVYSFVLGFIFPLAWMIASFLPLPPKPKMGPEMLESGDDVEMALESQLVDLQRRRYDNARWWRNLNRWMISLGVVIIVIIITLAVIGTTTGF</sequence>
<feature type="compositionally biased region" description="Low complexity" evidence="1">
    <location>
        <begin position="64"/>
        <end position="73"/>
    </location>
</feature>
<keyword evidence="2" id="KW-0812">Transmembrane</keyword>
<feature type="compositionally biased region" description="Low complexity" evidence="1">
    <location>
        <begin position="1"/>
        <end position="10"/>
    </location>
</feature>
<feature type="compositionally biased region" description="Low complexity" evidence="1">
    <location>
        <begin position="128"/>
        <end position="143"/>
    </location>
</feature>
<proteinExistence type="predicted"/>
<feature type="compositionally biased region" description="Polar residues" evidence="1">
    <location>
        <begin position="209"/>
        <end position="222"/>
    </location>
</feature>
<keyword evidence="2" id="KW-1133">Transmembrane helix</keyword>
<feature type="compositionally biased region" description="Low complexity" evidence="1">
    <location>
        <begin position="86"/>
        <end position="101"/>
    </location>
</feature>
<feature type="region of interest" description="Disordered" evidence="1">
    <location>
        <begin position="263"/>
        <end position="310"/>
    </location>
</feature>
<feature type="compositionally biased region" description="Low complexity" evidence="1">
    <location>
        <begin position="518"/>
        <end position="531"/>
    </location>
</feature>
<feature type="compositionally biased region" description="Basic and acidic residues" evidence="1">
    <location>
        <begin position="16"/>
        <end position="30"/>
    </location>
</feature>
<feature type="compositionally biased region" description="Polar residues" evidence="1">
    <location>
        <begin position="102"/>
        <end position="124"/>
    </location>
</feature>
<feature type="region of interest" description="Disordered" evidence="1">
    <location>
        <begin position="549"/>
        <end position="568"/>
    </location>
</feature>
<feature type="region of interest" description="Disordered" evidence="1">
    <location>
        <begin position="371"/>
        <end position="395"/>
    </location>
</feature>
<name>A0A1V6PND0_PENDC</name>
<dbReference type="STRING" id="69771.A0A1V6PND0"/>
<protein>
    <recommendedName>
        <fullName evidence="5">Serine-rich protein</fullName>
    </recommendedName>
</protein>
<evidence type="ECO:0000256" key="2">
    <source>
        <dbReference type="SAM" id="Phobius"/>
    </source>
</evidence>
<evidence type="ECO:0000313" key="3">
    <source>
        <dbReference type="EMBL" id="OQD78529.1"/>
    </source>
</evidence>
<evidence type="ECO:0008006" key="5">
    <source>
        <dbReference type="Google" id="ProtNLM"/>
    </source>
</evidence>